<name>Q9X992_9ACTN</name>
<dbReference type="Gene3D" id="3.40.366.10">
    <property type="entry name" value="Malonyl-Coenzyme A Acyl Carrier Protein, domain 2"/>
    <property type="match status" value="1"/>
</dbReference>
<dbReference type="Pfam" id="PF00501">
    <property type="entry name" value="AMP-binding"/>
    <property type="match status" value="1"/>
</dbReference>
<dbReference type="PANTHER" id="PTHR43775">
    <property type="entry name" value="FATTY ACID SYNTHASE"/>
    <property type="match status" value="1"/>
</dbReference>
<evidence type="ECO:0000256" key="1">
    <source>
        <dbReference type="ARBA" id="ARBA00022450"/>
    </source>
</evidence>
<dbReference type="Gene3D" id="3.40.50.12780">
    <property type="entry name" value="N-terminal domain of ligase-like"/>
    <property type="match status" value="1"/>
</dbReference>
<dbReference type="EMBL" id="AJ278573">
    <property type="protein sequence ID" value="CAC20930.1"/>
    <property type="molecule type" value="Genomic_DNA"/>
</dbReference>
<keyword evidence="4" id="KW-0045">Antibiotic biosynthesis</keyword>
<dbReference type="InterPro" id="IPR050091">
    <property type="entry name" value="PKS_NRPS_Biosynth_Enz"/>
</dbReference>
<dbReference type="Gene3D" id="3.30.300.30">
    <property type="match status" value="1"/>
</dbReference>
<dbReference type="GO" id="GO:0004721">
    <property type="term" value="F:phosphoprotein phosphatase activity"/>
    <property type="evidence" value="ECO:0007669"/>
    <property type="project" value="InterPro"/>
</dbReference>
<evidence type="ECO:0000313" key="11">
    <source>
        <dbReference type="EMBL" id="CAC20930.1"/>
    </source>
</evidence>
<evidence type="ECO:0000313" key="10">
    <source>
        <dbReference type="EMBL" id="CAB41040.1"/>
    </source>
</evidence>
<dbReference type="InterPro" id="IPR036736">
    <property type="entry name" value="ACP-like_sf"/>
</dbReference>
<dbReference type="InterPro" id="IPR016036">
    <property type="entry name" value="Malonyl_transacylase_ACP-bd"/>
</dbReference>
<dbReference type="InterPro" id="IPR045851">
    <property type="entry name" value="AMP-bd_C_sf"/>
</dbReference>
<dbReference type="KEGG" id="ag:CAC20930"/>
<dbReference type="PROSITE" id="PS50075">
    <property type="entry name" value="CARRIER"/>
    <property type="match status" value="2"/>
</dbReference>
<dbReference type="PROSITE" id="PS52004">
    <property type="entry name" value="KS3_2"/>
    <property type="match status" value="1"/>
</dbReference>
<evidence type="ECO:0000259" key="8">
    <source>
        <dbReference type="PROSITE" id="PS50075"/>
    </source>
</evidence>
<sequence length="1847" mass="193383">MVPVHTDDYAIQPPADTAHGGGGFTLPAVFEAAVESAPDAVALVDGTVPGPGRMWRADVDALARGLQESGIAPGDVVAVRLPNCGRFPTLHLAVAAVGAVLLPIHQGTPLPEVDALLTRAEPALLVLSAAGSDGLATARSLLESVPSLRGVLLAGASGDGESGSVGGGESGSGRRSLDGLLAGWAGSGPRPVDVTPDMPLVLVPSSGTVSARPKLCVHSHDGLLSNTAAVTAEAADAFDGPVLTACPMTHLFGLQSLHAALFAACTQVLLTGWDVDRFLEQAREHGPRVVFAVPAQLRDVVTRLARTGEPAGFTPYQVRTAGAAVAPALAVRVRAVLDCELVVVWGMSEIGTGTRTRAHHPDGCVGEPVSGVDVRVVDEHGQECAADERGELQYRGPGLFRGYFREPELTRSALTDDGWLRTGDLATVDADGVVVLHGRAAELINTGGRKFSAGEVEGLLSGFTDLGPLAVVGAPDDRLGEYPCLVVTDHADGTIGLSEVTAFLRRLGLADHKIPLELVTVRELPFSPAGKLDRGALKRLLANLAEVSVPARLGAVPPYTAEEALDLVRDCVGRVLRYGGAAVPFPPDKDFFSPDKDFRQLGLDSIGAVRLRNLLREETGLPLPATLAFDSPTPRAVARVLAEQEEPSQDEPRENPADGADPVAIVGMACRLPGGADSPDALWELLADGTDAMSPFPTDRGWDLDRLFDEDADRPGTSYAREGGFLHDAGDFDAGFFGLSDQEATATDPQQRLLLEAAWETFERAGIDPQSLRGSRTGVFTGAMDRGYGTSASAAPSAWESMLITGTAGSAVSGRIAYTYGLEGPALTVDTASSSSLVALHLACRSLRSGETDLALAGGVTVMATPAPFAHFSRLRALSPDSRSMAYADAANGSAWSEGAGLLLLERLSDARRNGHRVLALVRGSAVNQDGASNGLTAPSGPAQQRVIRQALADAGLTPQDVDAVEGHGTGTPLGDPIEAQALLATYGQQRPVERPLWLGSVKSNFGHTQAAAGVVGVIKTVLALRHGVLPQTLHVDAPSAKVDWSAGSVRLLTEARPWPRESGRTRRAGVSSFGLTGTNAHVILEEAPGEAAAGARAEVPEEARCASSPARLPEPPGDAAAPWVLSARSRAALRAQALRLADQVAADPGLRAQDVAHALATSRTLHRHRAVVSGSDRAQMLAAAKRFGLGERTAGVTPDDSAPGLLAFVFSGQGSQRSGMGRAAAEAFPVFGRALGEVCAALDPLLTRPLTSVMWAAPGSEEAARLDDTTYTQPALFAVQVALYRLFESWGVVPDQLVGHSVGEISAAHVAGVLGLRDACTLVAARSRLMGALPPGGAMVAVRITEPEVTPWLAELTDEVSIAAVNGPHSLVLAGAEAPLVALTDRLAAAGHKTRRLMVSTAPHSPLMDPMLEEFRAVVRTLSYAAPAVPLVSTVTGRPLTGEEARDPDHWVRHVRQSVRFKDAIGRLRDERVTGFLELGAEPALTPMIDECLESADGQPGTALVPSLRAGVPERDALLTAVARVHAQGVPVDWDAVLPGAEASVTVRGLPAADRQWFRFVPDQGAPLTLADRSLHLEGAAHLRDVGGCRTADGRWVKMGVLYRTNNLHALTDADLAKLQRLGIRTDFDLRMPGERAKAPNRVPTGARYIVADAFDAHLRDGLSLSERDLERLREARLSGLDEAEQHALVLALVLAETSAVLGGQETPGEEPHGEEGHRTFKEMGINSLNAVELRNRLIAATDLRLPATLVYDYPTPKAVVRLVRERLARPASPARDVASVVAELESLLTAGAEVSEETAARLKAVTAVSTGTTGSGSGTGAGSGGALDLVSASDEELFRLMDAES</sequence>
<evidence type="ECO:0000256" key="2">
    <source>
        <dbReference type="ARBA" id="ARBA00022553"/>
    </source>
</evidence>
<dbReference type="SUPFAM" id="SSF53901">
    <property type="entry name" value="Thiolase-like"/>
    <property type="match status" value="1"/>
</dbReference>
<dbReference type="InterPro" id="IPR000873">
    <property type="entry name" value="AMP-dep_synth/lig_dom"/>
</dbReference>
<dbReference type="SMART" id="SM00823">
    <property type="entry name" value="PKS_PP"/>
    <property type="match status" value="2"/>
</dbReference>
<dbReference type="InterPro" id="IPR029021">
    <property type="entry name" value="Prot-tyrosine_phosphatase-like"/>
</dbReference>
<dbReference type="Pfam" id="PF00698">
    <property type="entry name" value="Acyl_transf_1"/>
    <property type="match status" value="1"/>
</dbReference>
<dbReference type="InterPro" id="IPR026893">
    <property type="entry name" value="Tyr/Ser_Pase_IphP-type"/>
</dbReference>
<dbReference type="SUPFAM" id="SSF52151">
    <property type="entry name" value="FabD/lysophospholipase-like"/>
    <property type="match status" value="1"/>
</dbReference>
<dbReference type="PROSITE" id="PS00012">
    <property type="entry name" value="PHOSPHOPANTETHEINE"/>
    <property type="match status" value="2"/>
</dbReference>
<evidence type="ECO:0000256" key="7">
    <source>
        <dbReference type="SAM" id="MobiDB-lite"/>
    </source>
</evidence>
<feature type="compositionally biased region" description="Gly residues" evidence="7">
    <location>
        <begin position="1815"/>
        <end position="1827"/>
    </location>
</feature>
<evidence type="ECO:0000259" key="9">
    <source>
        <dbReference type="PROSITE" id="PS52004"/>
    </source>
</evidence>
<dbReference type="Gene3D" id="3.90.190.10">
    <property type="entry name" value="Protein tyrosine phosphatase superfamily"/>
    <property type="match status" value="1"/>
</dbReference>
<dbReference type="CDD" id="cd04433">
    <property type="entry name" value="AFD_class_I"/>
    <property type="match status" value="1"/>
</dbReference>
<feature type="region of interest" description="Disordered" evidence="7">
    <location>
        <begin position="1809"/>
        <end position="1829"/>
    </location>
</feature>
<gene>
    <name evidence="10" type="primary">pimS0</name>
</gene>
<keyword evidence="6" id="KW-0012">Acyltransferase</keyword>
<dbReference type="InterPro" id="IPR009081">
    <property type="entry name" value="PP-bd_ACP"/>
</dbReference>
<feature type="region of interest" description="Disordered" evidence="7">
    <location>
        <begin position="642"/>
        <end position="661"/>
    </location>
</feature>
<dbReference type="SUPFAM" id="SSF47336">
    <property type="entry name" value="ACP-like"/>
    <property type="match status" value="2"/>
</dbReference>
<dbReference type="SUPFAM" id="SSF52799">
    <property type="entry name" value="(Phosphotyrosine protein) phosphatases II"/>
    <property type="match status" value="1"/>
</dbReference>
<feature type="domain" description="Carrier" evidence="8">
    <location>
        <begin position="562"/>
        <end position="645"/>
    </location>
</feature>
<keyword evidence="3" id="KW-0808">Transferase</keyword>
<protein>
    <submittedName>
        <fullName evidence="11">PimS0 protein</fullName>
    </submittedName>
    <submittedName>
        <fullName evidence="10">Polyketide synthase</fullName>
    </submittedName>
</protein>
<dbReference type="InterPro" id="IPR020806">
    <property type="entry name" value="PKS_PP-bd"/>
</dbReference>
<dbReference type="Gene3D" id="1.10.1200.10">
    <property type="entry name" value="ACP-like"/>
    <property type="match status" value="2"/>
</dbReference>
<dbReference type="SMART" id="SM00825">
    <property type="entry name" value="PKS_KS"/>
    <property type="match status" value="1"/>
</dbReference>
<dbReference type="GO" id="GO:0006633">
    <property type="term" value="P:fatty acid biosynthetic process"/>
    <property type="evidence" value="ECO:0007669"/>
    <property type="project" value="TreeGrafter"/>
</dbReference>
<dbReference type="InterPro" id="IPR016039">
    <property type="entry name" value="Thiolase-like"/>
</dbReference>
<evidence type="ECO:0000256" key="5">
    <source>
        <dbReference type="ARBA" id="ARBA00023268"/>
    </source>
</evidence>
<keyword evidence="5" id="KW-0511">Multifunctional enzyme</keyword>
<dbReference type="Pfam" id="PF02801">
    <property type="entry name" value="Ketoacyl-synt_C"/>
    <property type="match status" value="1"/>
</dbReference>
<dbReference type="InterPro" id="IPR006162">
    <property type="entry name" value="Ppantetheine_attach_site"/>
</dbReference>
<dbReference type="GO" id="GO:0004312">
    <property type="term" value="F:fatty acid synthase activity"/>
    <property type="evidence" value="ECO:0007669"/>
    <property type="project" value="TreeGrafter"/>
</dbReference>
<dbReference type="InterPro" id="IPR014031">
    <property type="entry name" value="Ketoacyl_synth_C"/>
</dbReference>
<dbReference type="GO" id="GO:0031177">
    <property type="term" value="F:phosphopantetheine binding"/>
    <property type="evidence" value="ECO:0007669"/>
    <property type="project" value="InterPro"/>
</dbReference>
<reference evidence="11" key="2">
    <citation type="journal article" date="2000" name="Chem. Biol.">
        <title>A complex multienzyme system encoded by five polyketide synthase genes is involved in the biosynthesis of the 26-membered polyene macrolide pimaricin in Streptomyces natalensis.</title>
        <authorList>
            <person name="Aparicio J.F."/>
            <person name="Fouces R."/>
            <person name="Mendes M.V."/>
            <person name="Olivera N."/>
            <person name="Martin J.F."/>
        </authorList>
    </citation>
    <scope>NUCLEOTIDE SEQUENCE</scope>
</reference>
<dbReference type="Pfam" id="PF00550">
    <property type="entry name" value="PP-binding"/>
    <property type="match status" value="2"/>
</dbReference>
<dbReference type="InterPro" id="IPR014043">
    <property type="entry name" value="Acyl_transferase_dom"/>
</dbReference>
<keyword evidence="1" id="KW-0596">Phosphopantetheine</keyword>
<feature type="domain" description="Ketosynthase family 3 (KS3)" evidence="9">
    <location>
        <begin position="660"/>
        <end position="1087"/>
    </location>
</feature>
<evidence type="ECO:0000256" key="6">
    <source>
        <dbReference type="ARBA" id="ARBA00023315"/>
    </source>
</evidence>
<dbReference type="InterPro" id="IPR032821">
    <property type="entry name" value="PKS_assoc"/>
</dbReference>
<dbReference type="InterPro" id="IPR001227">
    <property type="entry name" value="Ac_transferase_dom_sf"/>
</dbReference>
<dbReference type="Pfam" id="PF13350">
    <property type="entry name" value="Y_phosphatase3"/>
    <property type="match status" value="1"/>
</dbReference>
<evidence type="ECO:0000256" key="4">
    <source>
        <dbReference type="ARBA" id="ARBA00023194"/>
    </source>
</evidence>
<dbReference type="Gene3D" id="3.30.70.3290">
    <property type="match status" value="1"/>
</dbReference>
<dbReference type="SUPFAM" id="SSF55048">
    <property type="entry name" value="Probable ACP-binding domain of malonyl-CoA ACP transacylase"/>
    <property type="match status" value="1"/>
</dbReference>
<dbReference type="Pfam" id="PF00109">
    <property type="entry name" value="ketoacyl-synt"/>
    <property type="match status" value="1"/>
</dbReference>
<dbReference type="PANTHER" id="PTHR43775:SF51">
    <property type="entry name" value="INACTIVE PHENOLPHTHIOCEROL SYNTHESIS POLYKETIDE SYNTHASE TYPE I PKS1-RELATED"/>
    <property type="match status" value="1"/>
</dbReference>
<dbReference type="InterPro" id="IPR042099">
    <property type="entry name" value="ANL_N_sf"/>
</dbReference>
<feature type="domain" description="Carrier" evidence="8">
    <location>
        <begin position="1686"/>
        <end position="1769"/>
    </location>
</feature>
<dbReference type="Gene3D" id="3.40.47.10">
    <property type="match status" value="1"/>
</dbReference>
<organism evidence="10">
    <name type="scientific">Streptomyces natalensis</name>
    <dbReference type="NCBI Taxonomy" id="68242"/>
    <lineage>
        <taxon>Bacteria</taxon>
        <taxon>Bacillati</taxon>
        <taxon>Actinomycetota</taxon>
        <taxon>Actinomycetes</taxon>
        <taxon>Kitasatosporales</taxon>
        <taxon>Streptomycetaceae</taxon>
        <taxon>Streptomyces</taxon>
    </lineage>
</organism>
<reference evidence="10" key="1">
    <citation type="journal article" date="1999" name="J. Biol. Chem.">
        <title>The biosynthetic gene cluster for the 26-membered ring polyene macrolide pimaricin. A new polyketide synthase organization encoded by two subclusters separated by functionalization genes.</title>
        <authorList>
            <person name="Aparicio J.F."/>
            <person name="Colina A.J."/>
            <person name="Ceballos E."/>
            <person name="Martin J.F."/>
        </authorList>
    </citation>
    <scope>NUCLEOTIDE SEQUENCE</scope>
</reference>
<evidence type="ECO:0000256" key="3">
    <source>
        <dbReference type="ARBA" id="ARBA00022679"/>
    </source>
</evidence>
<dbReference type="EMBL" id="AJ132221">
    <property type="protein sequence ID" value="CAB41040.1"/>
    <property type="molecule type" value="Genomic_DNA"/>
</dbReference>
<dbReference type="InterPro" id="IPR014030">
    <property type="entry name" value="Ketoacyl_synth_N"/>
</dbReference>
<dbReference type="FunFam" id="3.40.47.10:FF:000019">
    <property type="entry name" value="Polyketide synthase type I"/>
    <property type="match status" value="1"/>
</dbReference>
<dbReference type="GO" id="GO:0033068">
    <property type="term" value="P:macrolide biosynthetic process"/>
    <property type="evidence" value="ECO:0007669"/>
    <property type="project" value="UniProtKB-ARBA"/>
</dbReference>
<dbReference type="InterPro" id="IPR016035">
    <property type="entry name" value="Acyl_Trfase/lysoPLipase"/>
</dbReference>
<dbReference type="SUPFAM" id="SSF56801">
    <property type="entry name" value="Acetyl-CoA synthetase-like"/>
    <property type="match status" value="1"/>
</dbReference>
<dbReference type="FunFam" id="3.40.366.10:FF:000002">
    <property type="entry name" value="Probable polyketide synthase 2"/>
    <property type="match status" value="1"/>
</dbReference>
<keyword evidence="2" id="KW-0597">Phosphoprotein</keyword>
<proteinExistence type="predicted"/>
<dbReference type="SMART" id="SM00827">
    <property type="entry name" value="PKS_AT"/>
    <property type="match status" value="1"/>
</dbReference>
<accession>Q9X992</accession>
<dbReference type="CDD" id="cd00833">
    <property type="entry name" value="PKS"/>
    <property type="match status" value="1"/>
</dbReference>
<dbReference type="Pfam" id="PF16197">
    <property type="entry name" value="KAsynt_C_assoc"/>
    <property type="match status" value="1"/>
</dbReference>
<dbReference type="InterPro" id="IPR020841">
    <property type="entry name" value="PKS_Beta-ketoAc_synthase_dom"/>
</dbReference>